<dbReference type="KEGG" id="mvc:MSVAZ_1217"/>
<dbReference type="EC" id="3.1.4.-" evidence="1"/>
<evidence type="ECO:0000259" key="2">
    <source>
        <dbReference type="Pfam" id="PF12850"/>
    </source>
</evidence>
<evidence type="ECO:0000313" key="3">
    <source>
        <dbReference type="EMBL" id="AKB43486.1"/>
    </source>
</evidence>
<organism evidence="3 4">
    <name type="scientific">Methanosarcina vacuolata Z-761</name>
    <dbReference type="NCBI Taxonomy" id="1434123"/>
    <lineage>
        <taxon>Archaea</taxon>
        <taxon>Methanobacteriati</taxon>
        <taxon>Methanobacteriota</taxon>
        <taxon>Stenosarchaea group</taxon>
        <taxon>Methanomicrobia</taxon>
        <taxon>Methanosarcinales</taxon>
        <taxon>Methanosarcinaceae</taxon>
        <taxon>Methanosarcina</taxon>
    </lineage>
</organism>
<reference evidence="3 4" key="1">
    <citation type="submission" date="2014-07" db="EMBL/GenBank/DDBJ databases">
        <title>Methanogenic archaea and the global carbon cycle.</title>
        <authorList>
            <person name="Henriksen J.R."/>
            <person name="Luke J."/>
            <person name="Reinhart S."/>
            <person name="Benedict M.N."/>
            <person name="Youngblut N.D."/>
            <person name="Metcalf M.E."/>
            <person name="Whitaker R.J."/>
            <person name="Metcalf W.W."/>
        </authorList>
    </citation>
    <scope>NUCLEOTIDE SEQUENCE [LARGE SCALE GENOMIC DNA]</scope>
    <source>
        <strain evidence="3 4">Z-761</strain>
    </source>
</reference>
<dbReference type="InterPro" id="IPR029052">
    <property type="entry name" value="Metallo-depent_PP-like"/>
</dbReference>
<dbReference type="Pfam" id="PF12850">
    <property type="entry name" value="Metallophos_2"/>
    <property type="match status" value="1"/>
</dbReference>
<dbReference type="HOGENOM" id="CLU_817884_0_0_2"/>
<keyword evidence="4" id="KW-1185">Reference proteome</keyword>
<protein>
    <recommendedName>
        <fullName evidence="1">Phosphoesterase</fullName>
        <ecNumber evidence="1">3.1.4.-</ecNumber>
    </recommendedName>
</protein>
<sequence length="339" mass="38648">MINSFQVFKNLDGPYLFNYILKHHSNKETINIIKLLKNEEHIYSLYLEASGFDQPSFEKVFVATLDHAAVRAFSVKPFFKRVVLQPLRRLITPIGFRDQVIRLKQFLGFSVKPFFKRVAVKPFFKRVAVKLFFKRLTIDLSQNNIFHIIRRFSMKLIVLSDTHLKTGVIPQQLQTLLDECDLIVHAGDFSTVKAYNAFNASGKLKAVFGNDDTSELKKLLPERLKFEVEGVKIGVVHEGGLSVNDTTAQGYLAKEMDVDILIFGHLHRPLIEKKDVVLVCPGSPTKPRMSNPSVVELIIEKGSINGRIITLEGGTCDYIKFRDSLEKSKQEKNRNKKKA</sequence>
<comment type="cofactor">
    <cofactor evidence="1">
        <name>a divalent metal cation</name>
        <dbReference type="ChEBI" id="CHEBI:60240"/>
    </cofactor>
</comment>
<keyword evidence="1" id="KW-0479">Metal-binding</keyword>
<dbReference type="SUPFAM" id="SSF56300">
    <property type="entry name" value="Metallo-dependent phosphatases"/>
    <property type="match status" value="1"/>
</dbReference>
<evidence type="ECO:0000313" key="4">
    <source>
        <dbReference type="Proteomes" id="UP000033096"/>
    </source>
</evidence>
<proteinExistence type="inferred from homology"/>
<comment type="similarity">
    <text evidence="1">Belongs to the metallophosphoesterase superfamily. YfcE family.</text>
</comment>
<dbReference type="NCBIfam" id="TIGR00040">
    <property type="entry name" value="yfcE"/>
    <property type="match status" value="1"/>
</dbReference>
<dbReference type="PANTHER" id="PTHR11124">
    <property type="entry name" value="VACUOLAR SORTING PROTEIN VPS29"/>
    <property type="match status" value="1"/>
</dbReference>
<dbReference type="Proteomes" id="UP000033096">
    <property type="component" value="Chromosome"/>
</dbReference>
<dbReference type="STRING" id="1434123.MSVAZ_1217"/>
<gene>
    <name evidence="3" type="ORF">MSVAZ_1217</name>
</gene>
<dbReference type="Gene3D" id="3.60.21.10">
    <property type="match status" value="1"/>
</dbReference>
<dbReference type="GO" id="GO:0016787">
    <property type="term" value="F:hydrolase activity"/>
    <property type="evidence" value="ECO:0007669"/>
    <property type="project" value="UniProtKB-UniRule"/>
</dbReference>
<dbReference type="CDD" id="cd00841">
    <property type="entry name" value="MPP_YfcE"/>
    <property type="match status" value="1"/>
</dbReference>
<dbReference type="InterPro" id="IPR041802">
    <property type="entry name" value="MPP_YfcE"/>
</dbReference>
<dbReference type="InterPro" id="IPR000979">
    <property type="entry name" value="Phosphodiesterase_MJ0936/Vps29"/>
</dbReference>
<accession>A0A0E3LH16</accession>
<dbReference type="GO" id="GO:0046872">
    <property type="term" value="F:metal ion binding"/>
    <property type="evidence" value="ECO:0007669"/>
    <property type="project" value="UniProtKB-KW"/>
</dbReference>
<dbReference type="EMBL" id="CP009520">
    <property type="protein sequence ID" value="AKB43486.1"/>
    <property type="molecule type" value="Genomic_DNA"/>
</dbReference>
<dbReference type="InterPro" id="IPR024654">
    <property type="entry name" value="Calcineurin-like_PHP_lpxH"/>
</dbReference>
<feature type="domain" description="Calcineurin-like phosphoesterase" evidence="2">
    <location>
        <begin position="154"/>
        <end position="296"/>
    </location>
</feature>
<dbReference type="PATRIC" id="fig|1434123.4.peg.1436"/>
<dbReference type="AlphaFoldDB" id="A0A0E3LH16"/>
<name>A0A0E3LH16_9EURY</name>
<evidence type="ECO:0000256" key="1">
    <source>
        <dbReference type="RuleBase" id="RU362039"/>
    </source>
</evidence>